<organism evidence="2 3">
    <name type="scientific">Durusdinium trenchii</name>
    <dbReference type="NCBI Taxonomy" id="1381693"/>
    <lineage>
        <taxon>Eukaryota</taxon>
        <taxon>Sar</taxon>
        <taxon>Alveolata</taxon>
        <taxon>Dinophyceae</taxon>
        <taxon>Suessiales</taxon>
        <taxon>Symbiodiniaceae</taxon>
        <taxon>Durusdinium</taxon>
    </lineage>
</organism>
<evidence type="ECO:0000313" key="2">
    <source>
        <dbReference type="EMBL" id="CAK9065605.1"/>
    </source>
</evidence>
<feature type="compositionally biased region" description="Polar residues" evidence="1">
    <location>
        <begin position="101"/>
        <end position="124"/>
    </location>
</feature>
<name>A0ABP0NPA4_9DINO</name>
<protein>
    <submittedName>
        <fullName evidence="2">Uncharacterized protein</fullName>
    </submittedName>
</protein>
<dbReference type="EMBL" id="CAXAMM010029968">
    <property type="protein sequence ID" value="CAK9065605.1"/>
    <property type="molecule type" value="Genomic_DNA"/>
</dbReference>
<accession>A0ABP0NPA4</accession>
<gene>
    <name evidence="2" type="ORF">SCF082_LOCUS33538</name>
</gene>
<dbReference type="Proteomes" id="UP001642464">
    <property type="component" value="Unassembled WGS sequence"/>
</dbReference>
<comment type="caution">
    <text evidence="2">The sequence shown here is derived from an EMBL/GenBank/DDBJ whole genome shotgun (WGS) entry which is preliminary data.</text>
</comment>
<feature type="region of interest" description="Disordered" evidence="1">
    <location>
        <begin position="97"/>
        <end position="124"/>
    </location>
</feature>
<reference evidence="2 3" key="1">
    <citation type="submission" date="2024-02" db="EMBL/GenBank/DDBJ databases">
        <authorList>
            <person name="Chen Y."/>
            <person name="Shah S."/>
            <person name="Dougan E. K."/>
            <person name="Thang M."/>
            <person name="Chan C."/>
        </authorList>
    </citation>
    <scope>NUCLEOTIDE SEQUENCE [LARGE SCALE GENOMIC DNA]</scope>
</reference>
<evidence type="ECO:0000313" key="3">
    <source>
        <dbReference type="Proteomes" id="UP001642464"/>
    </source>
</evidence>
<proteinExistence type="predicted"/>
<evidence type="ECO:0000256" key="1">
    <source>
        <dbReference type="SAM" id="MobiDB-lite"/>
    </source>
</evidence>
<feature type="region of interest" description="Disordered" evidence="1">
    <location>
        <begin position="151"/>
        <end position="194"/>
    </location>
</feature>
<keyword evidence="3" id="KW-1185">Reference proteome</keyword>
<sequence length="194" mass="21892">MELTDPIEQAPKRFSLQRVEDSQRRVHRSQTLPAIEMAKEAASNFQLVMRLNNMHINEHETKGAYSHHNKDWLPVPEILPAGHPLLSRSIDRWYKGEESTSRYGSKQSVSPTARSSRFGSKASVTRAANNPIHVVSMRAIASREYQRQRILTPQLPKPVQQRVDKREVPDPSPGPVVRGRLKEDATDGLDGQSG</sequence>